<proteinExistence type="inferred from homology"/>
<dbReference type="SUPFAM" id="SSF53822">
    <property type="entry name" value="Periplasmic binding protein-like I"/>
    <property type="match status" value="1"/>
</dbReference>
<evidence type="ECO:0000256" key="4">
    <source>
        <dbReference type="ARBA" id="ARBA00022692"/>
    </source>
</evidence>
<evidence type="ECO:0000256" key="15">
    <source>
        <dbReference type="ARBA" id="ARBA00034104"/>
    </source>
</evidence>
<evidence type="ECO:0000256" key="9">
    <source>
        <dbReference type="ARBA" id="ARBA00023136"/>
    </source>
</evidence>
<evidence type="ECO:0000256" key="18">
    <source>
        <dbReference type="PIRSR" id="PIRSR601508-2"/>
    </source>
</evidence>
<feature type="chain" id="PRO_5040826950" description="Glutamate receptor 1" evidence="22">
    <location>
        <begin position="30"/>
        <end position="916"/>
    </location>
</feature>
<feature type="binding site" evidence="17">
    <location>
        <position position="523"/>
    </location>
    <ligand>
        <name>L-glutamate</name>
        <dbReference type="ChEBI" id="CHEBI:29985"/>
    </ligand>
</feature>
<comment type="subcellular location">
    <subcellularLocation>
        <location evidence="15">Postsynaptic cell membrane</location>
        <topology evidence="15">Multi-pass membrane protein</topology>
    </subcellularLocation>
</comment>
<evidence type="ECO:0000256" key="3">
    <source>
        <dbReference type="ARBA" id="ARBA00022475"/>
    </source>
</evidence>
<keyword evidence="11" id="KW-0325">Glycoprotein</keyword>
<dbReference type="InterPro" id="IPR028082">
    <property type="entry name" value="Peripla_BP_I"/>
</dbReference>
<evidence type="ECO:0000256" key="21">
    <source>
        <dbReference type="SAM" id="Phobius"/>
    </source>
</evidence>
<keyword evidence="6 21" id="KW-1133">Transmembrane helix</keyword>
<feature type="transmembrane region" description="Helical" evidence="21">
    <location>
        <begin position="639"/>
        <end position="661"/>
    </location>
</feature>
<keyword evidence="4 21" id="KW-0812">Transmembrane</keyword>
<evidence type="ECO:0000256" key="6">
    <source>
        <dbReference type="ARBA" id="ARBA00022989"/>
    </source>
</evidence>
<evidence type="ECO:0000256" key="10">
    <source>
        <dbReference type="ARBA" id="ARBA00023170"/>
    </source>
</evidence>
<dbReference type="Pfam" id="PF00060">
    <property type="entry name" value="Lig_chan"/>
    <property type="match status" value="1"/>
</dbReference>
<dbReference type="InterPro" id="IPR001508">
    <property type="entry name" value="Iono_Glu_rcpt_met"/>
</dbReference>
<dbReference type="Proteomes" id="UP000192578">
    <property type="component" value="Unassembled WGS sequence"/>
</dbReference>
<evidence type="ECO:0000256" key="7">
    <source>
        <dbReference type="ARBA" id="ARBA00023018"/>
    </source>
</evidence>
<evidence type="ECO:0000313" key="26">
    <source>
        <dbReference type="Proteomes" id="UP000192578"/>
    </source>
</evidence>
<evidence type="ECO:0000256" key="17">
    <source>
        <dbReference type="PIRSR" id="PIRSR601508-1"/>
    </source>
</evidence>
<accession>A0A9X6NJX1</accession>
<dbReference type="Pfam" id="PF10613">
    <property type="entry name" value="Lig_chan-Glu_bd"/>
    <property type="match status" value="1"/>
</dbReference>
<evidence type="ECO:0000259" key="23">
    <source>
        <dbReference type="SMART" id="SM00079"/>
    </source>
</evidence>
<feature type="domain" description="Ionotropic glutamate receptor L-glutamate and glycine-binding" evidence="24">
    <location>
        <begin position="443"/>
        <end position="507"/>
    </location>
</feature>
<dbReference type="FunFam" id="3.40.190.10:FF:000060">
    <property type="entry name" value="Glutamate receptor ionotropic, kainate 1"/>
    <property type="match status" value="1"/>
</dbReference>
<dbReference type="SMART" id="SM00079">
    <property type="entry name" value="PBPe"/>
    <property type="match status" value="1"/>
</dbReference>
<dbReference type="SUPFAM" id="SSF53850">
    <property type="entry name" value="Periplasmic binding protein-like II"/>
    <property type="match status" value="1"/>
</dbReference>
<reference evidence="26" key="1">
    <citation type="submission" date="2017-01" db="EMBL/GenBank/DDBJ databases">
        <title>Comparative genomics of anhydrobiosis in the tardigrade Hypsibius dujardini.</title>
        <authorList>
            <person name="Yoshida Y."/>
            <person name="Koutsovoulos G."/>
            <person name="Laetsch D."/>
            <person name="Stevens L."/>
            <person name="Kumar S."/>
            <person name="Horikawa D."/>
            <person name="Ishino K."/>
            <person name="Komine S."/>
            <person name="Tomita M."/>
            <person name="Blaxter M."/>
            <person name="Arakawa K."/>
        </authorList>
    </citation>
    <scope>NUCLEOTIDE SEQUENCE [LARGE SCALE GENOMIC DNA]</scope>
    <source>
        <strain evidence="26">Z151</strain>
    </source>
</reference>
<dbReference type="SMART" id="SM00918">
    <property type="entry name" value="Lig_chan-Glu_bd"/>
    <property type="match status" value="1"/>
</dbReference>
<evidence type="ECO:0000313" key="25">
    <source>
        <dbReference type="EMBL" id="OWA54136.1"/>
    </source>
</evidence>
<sequence length="916" mass="103698">MPTKCLPAVKWSLFIILGGLLMVMRAVSALPDTAAVVGLFDDTNSDLKYVFDYAISRVNDDDRLRISGTRLDGKKHDVPSLDSFRASKQVCRILHEQVLAVLGPQDVFAAHNIQSICGALQIPHIEARWDFRLRPPNESLSINVYPDYRALSKAYHDIVKLWQWNSFTVLYETNEGIIKLQELLRGATKMRISLRQLKGPDYHDVLKDVRASGESHIILDCAAHKVPDILRQAQQLKLTSPYYQYLLTTLDIHTIDLSAFIHDHTNITAFRLIDPNQANVRNAARGWTYAKITPGSVATVPDELVITTEQALFYDGVMILAKALRNSDVSDLHPVRVSCEDDLSWAQGRSLIDQIAQTELRGLSGRLKFDENRTRTDFHLDIVQILANGPQEAQILANGPQEVGTWNITHGALITWNYTEHVMRVAASIRNRTLRAITVIEEPYVMLKEDFLHRIGNDRYEGYAVELMDMIALEVGFNYTLEHKDMSHGIPDPKTQEWSGLIRELIDKRADLAVGGITISYNREQVVDFTKPFMHLGISILYRKPDKKPPDLFSFLHPLSPDVWMYMVTAYVAVSITIFVLARFSPYEWYNPHPCNEDGDVVENQFTICNSLWFTVGSLMQQGSDIAPRAVSTRVAAGCWWFFTLIMISSYTANLAAFLTVERMKLPIESAEDLSKQTEIKYGCYYGGATYNFFKDSKLPIYKRMWEFMSQDQANFVKTGKAGINRVKTEKYAYLMETPSLEYTIYRDCDLTQIGSLLDSKGFGIATPQNSPYRDEISKAILKLQESSELQVLKDRWWKEKNIKNGEKCEVSKPQDQASELGLANVGGVFVILLAGLALSFAVAILEFVWKARKSASNFREPVSTEMLRALRFAVRLHGSSKKPVVRPSQDTLEHPSNYEASNSTTVPLGKGKYLM</sequence>
<dbReference type="PANTHER" id="PTHR18966">
    <property type="entry name" value="IONOTROPIC GLUTAMATE RECEPTOR"/>
    <property type="match status" value="1"/>
</dbReference>
<dbReference type="Gene3D" id="3.40.190.10">
    <property type="entry name" value="Periplasmic binding protein-like II"/>
    <property type="match status" value="2"/>
</dbReference>
<keyword evidence="14" id="KW-0407">Ion channel</keyword>
<organism evidence="25 26">
    <name type="scientific">Hypsibius exemplaris</name>
    <name type="common">Freshwater tardigrade</name>
    <dbReference type="NCBI Taxonomy" id="2072580"/>
    <lineage>
        <taxon>Eukaryota</taxon>
        <taxon>Metazoa</taxon>
        <taxon>Ecdysozoa</taxon>
        <taxon>Tardigrada</taxon>
        <taxon>Eutardigrada</taxon>
        <taxon>Parachela</taxon>
        <taxon>Hypsibioidea</taxon>
        <taxon>Hypsibiidae</taxon>
        <taxon>Hypsibius</taxon>
    </lineage>
</organism>
<evidence type="ECO:0000256" key="12">
    <source>
        <dbReference type="ARBA" id="ARBA00023257"/>
    </source>
</evidence>
<feature type="site" description="Interaction with the cone snail toxin Con-ikot-ikot" evidence="18">
    <location>
        <position position="783"/>
    </location>
</feature>
<name>A0A9X6NJX1_HYPEX</name>
<evidence type="ECO:0000256" key="19">
    <source>
        <dbReference type="PIRSR" id="PIRSR601508-3"/>
    </source>
</evidence>
<feature type="region of interest" description="Disordered" evidence="20">
    <location>
        <begin position="882"/>
        <end position="916"/>
    </location>
</feature>
<evidence type="ECO:0000256" key="20">
    <source>
        <dbReference type="SAM" id="MobiDB-lite"/>
    </source>
</evidence>
<evidence type="ECO:0000256" key="14">
    <source>
        <dbReference type="ARBA" id="ARBA00023303"/>
    </source>
</evidence>
<dbReference type="Gene3D" id="1.10.287.70">
    <property type="match status" value="1"/>
</dbReference>
<feature type="transmembrane region" description="Helical" evidence="21">
    <location>
        <begin position="829"/>
        <end position="850"/>
    </location>
</feature>
<dbReference type="InterPro" id="IPR019594">
    <property type="entry name" value="Glu/Gly-bd"/>
</dbReference>
<feature type="disulfide bond" evidence="19">
    <location>
        <begin position="749"/>
        <end position="809"/>
    </location>
</feature>
<evidence type="ECO:0000256" key="1">
    <source>
        <dbReference type="ARBA" id="ARBA00008685"/>
    </source>
</evidence>
<keyword evidence="3" id="KW-1003">Cell membrane</keyword>
<feature type="signal peptide" evidence="22">
    <location>
        <begin position="1"/>
        <end position="29"/>
    </location>
</feature>
<keyword evidence="26" id="KW-1185">Reference proteome</keyword>
<comment type="similarity">
    <text evidence="1">Belongs to the glutamate-gated ion channel (TC 1.A.10.1) family.</text>
</comment>
<feature type="binding site" evidence="17">
    <location>
        <position position="737"/>
    </location>
    <ligand>
        <name>L-glutamate</name>
        <dbReference type="ChEBI" id="CHEBI:29985"/>
    </ligand>
</feature>
<feature type="binding site" evidence="17">
    <location>
        <position position="690"/>
    </location>
    <ligand>
        <name>L-glutamate</name>
        <dbReference type="ChEBI" id="CHEBI:29985"/>
    </ligand>
</feature>
<keyword evidence="13" id="KW-1071">Ligand-gated ion channel</keyword>
<evidence type="ECO:0000256" key="16">
    <source>
        <dbReference type="ARBA" id="ARBA00072754"/>
    </source>
</evidence>
<evidence type="ECO:0000256" key="2">
    <source>
        <dbReference type="ARBA" id="ARBA00022448"/>
    </source>
</evidence>
<keyword evidence="5 22" id="KW-0732">Signal</keyword>
<evidence type="ECO:0000256" key="13">
    <source>
        <dbReference type="ARBA" id="ARBA00023286"/>
    </source>
</evidence>
<evidence type="ECO:0000259" key="24">
    <source>
        <dbReference type="SMART" id="SM00918"/>
    </source>
</evidence>
<keyword evidence="9 21" id="KW-0472">Membrane</keyword>
<feature type="binding site" evidence="17">
    <location>
        <position position="518"/>
    </location>
    <ligand>
        <name>L-glutamate</name>
        <dbReference type="ChEBI" id="CHEBI:29985"/>
    </ligand>
</feature>
<dbReference type="InterPro" id="IPR001320">
    <property type="entry name" value="Iontro_rcpt_C"/>
</dbReference>
<keyword evidence="8" id="KW-0406">Ion transport</keyword>
<dbReference type="InterPro" id="IPR015683">
    <property type="entry name" value="Ionotropic_Glu_rcpt"/>
</dbReference>
<dbReference type="FunFam" id="3.40.190.10:FF:000178">
    <property type="entry name" value="Glutamate receptor subunit"/>
    <property type="match status" value="1"/>
</dbReference>
<dbReference type="OrthoDB" id="5984008at2759"/>
<keyword evidence="12" id="KW-0628">Postsynaptic cell membrane</keyword>
<evidence type="ECO:0000256" key="22">
    <source>
        <dbReference type="SAM" id="SignalP"/>
    </source>
</evidence>
<dbReference type="FunFam" id="1.10.287.70:FF:000064">
    <property type="entry name" value="Glutamate receptor ionotropic, kainate"/>
    <property type="match status" value="1"/>
</dbReference>
<dbReference type="SUPFAM" id="SSF81324">
    <property type="entry name" value="Voltage-gated potassium channels"/>
    <property type="match status" value="1"/>
</dbReference>
<gene>
    <name evidence="25" type="ORF">BV898_18553</name>
</gene>
<comment type="caution">
    <text evidence="25">The sequence shown here is derived from an EMBL/GenBank/DDBJ whole genome shotgun (WGS) entry which is preliminary data.</text>
</comment>
<evidence type="ECO:0000256" key="5">
    <source>
        <dbReference type="ARBA" id="ARBA00022729"/>
    </source>
</evidence>
<evidence type="ECO:0000256" key="8">
    <source>
        <dbReference type="ARBA" id="ARBA00023065"/>
    </source>
</evidence>
<dbReference type="PRINTS" id="PR00177">
    <property type="entry name" value="NMDARECEPTOR"/>
</dbReference>
<feature type="transmembrane region" description="Helical" evidence="21">
    <location>
        <begin position="563"/>
        <end position="582"/>
    </location>
</feature>
<dbReference type="CDD" id="cd06382">
    <property type="entry name" value="PBP1_iGluR_Kainate"/>
    <property type="match status" value="1"/>
</dbReference>
<dbReference type="GO" id="GO:0004970">
    <property type="term" value="F:glutamate-gated receptor activity"/>
    <property type="evidence" value="ECO:0007669"/>
    <property type="project" value="UniProtKB-ARBA"/>
</dbReference>
<dbReference type="Gene3D" id="3.40.50.2300">
    <property type="match status" value="2"/>
</dbReference>
<dbReference type="GO" id="GO:0008328">
    <property type="term" value="C:ionotropic glutamate receptor complex"/>
    <property type="evidence" value="ECO:0007669"/>
    <property type="project" value="UniProtKB-ARBA"/>
</dbReference>
<keyword evidence="7" id="KW-0770">Synapse</keyword>
<keyword evidence="19" id="KW-1015">Disulfide bond</keyword>
<evidence type="ECO:0000256" key="11">
    <source>
        <dbReference type="ARBA" id="ARBA00023180"/>
    </source>
</evidence>
<dbReference type="EMBL" id="MTYJ01000374">
    <property type="protein sequence ID" value="OWA54136.1"/>
    <property type="molecule type" value="Genomic_DNA"/>
</dbReference>
<dbReference type="GO" id="GO:0045211">
    <property type="term" value="C:postsynaptic membrane"/>
    <property type="evidence" value="ECO:0007669"/>
    <property type="project" value="UniProtKB-SubCell"/>
</dbReference>
<feature type="site" description="Interaction with the cone snail toxin Con-ikot-ikot" evidence="18">
    <location>
        <position position="695"/>
    </location>
</feature>
<keyword evidence="2" id="KW-0813">Transport</keyword>
<keyword evidence="10 25" id="KW-0675">Receptor</keyword>
<dbReference type="AlphaFoldDB" id="A0A9X6NJX1"/>
<feature type="site" description="Crucial to convey clamshell closure to channel opening" evidence="18">
    <location>
        <position position="668"/>
    </location>
</feature>
<dbReference type="InterPro" id="IPR001828">
    <property type="entry name" value="ANF_lig-bd_rcpt"/>
</dbReference>
<dbReference type="Pfam" id="PF01094">
    <property type="entry name" value="ANF_receptor"/>
    <property type="match status" value="1"/>
</dbReference>
<protein>
    <recommendedName>
        <fullName evidence="16">Glutamate receptor 1</fullName>
    </recommendedName>
</protein>
<feature type="domain" description="Ionotropic glutamate receptor C-terminal" evidence="23">
    <location>
        <begin position="433"/>
        <end position="800"/>
    </location>
</feature>